<dbReference type="Gene3D" id="3.40.50.300">
    <property type="entry name" value="P-loop containing nucleotide triphosphate hydrolases"/>
    <property type="match status" value="2"/>
</dbReference>
<dbReference type="GO" id="GO:0016887">
    <property type="term" value="F:ATP hydrolysis activity"/>
    <property type="evidence" value="ECO:0007669"/>
    <property type="project" value="InterPro"/>
</dbReference>
<keyword evidence="1" id="KW-0547">Nucleotide-binding</keyword>
<accession>A0A923I815</accession>
<dbReference type="SUPFAM" id="SSF52540">
    <property type="entry name" value="P-loop containing nucleoside triphosphate hydrolases"/>
    <property type="match status" value="2"/>
</dbReference>
<organism evidence="5 6">
    <name type="scientific">Anaerofilum hominis</name>
    <dbReference type="NCBI Taxonomy" id="2763016"/>
    <lineage>
        <taxon>Bacteria</taxon>
        <taxon>Bacillati</taxon>
        <taxon>Bacillota</taxon>
        <taxon>Clostridia</taxon>
        <taxon>Eubacteriales</taxon>
        <taxon>Oscillospiraceae</taxon>
        <taxon>Anaerofilum</taxon>
    </lineage>
</organism>
<dbReference type="NCBIfam" id="NF000355">
    <property type="entry name" value="ribo_prot_ABC_F"/>
    <property type="match status" value="1"/>
</dbReference>
<feature type="domain" description="ABC transporter" evidence="4">
    <location>
        <begin position="348"/>
        <end position="533"/>
    </location>
</feature>
<evidence type="ECO:0000256" key="2">
    <source>
        <dbReference type="ARBA" id="ARBA00022840"/>
    </source>
</evidence>
<comment type="caution">
    <text evidence="5">The sequence shown here is derived from an EMBL/GenBank/DDBJ whole genome shotgun (WGS) entry which is preliminary data.</text>
</comment>
<dbReference type="InterPro" id="IPR027417">
    <property type="entry name" value="P-loop_NTPase"/>
</dbReference>
<dbReference type="AlphaFoldDB" id="A0A923I815"/>
<evidence type="ECO:0000256" key="3">
    <source>
        <dbReference type="SAM" id="Coils"/>
    </source>
</evidence>
<protein>
    <submittedName>
        <fullName evidence="5">ABC-F family ATP-binding cassette domain-containing protein</fullName>
    </submittedName>
</protein>
<dbReference type="InterPro" id="IPR017871">
    <property type="entry name" value="ABC_transporter-like_CS"/>
</dbReference>
<dbReference type="InterPro" id="IPR051309">
    <property type="entry name" value="ABCF_ATPase"/>
</dbReference>
<dbReference type="EMBL" id="JACONZ010000001">
    <property type="protein sequence ID" value="MBC5580829.1"/>
    <property type="molecule type" value="Genomic_DNA"/>
</dbReference>
<dbReference type="SMART" id="SM00382">
    <property type="entry name" value="AAA"/>
    <property type="match status" value="2"/>
</dbReference>
<evidence type="ECO:0000256" key="1">
    <source>
        <dbReference type="ARBA" id="ARBA00022741"/>
    </source>
</evidence>
<dbReference type="CDD" id="cd03221">
    <property type="entry name" value="ABCF_EF-3"/>
    <property type="match status" value="2"/>
</dbReference>
<dbReference type="PANTHER" id="PTHR42855:SF2">
    <property type="entry name" value="DRUG RESISTANCE ABC TRANSPORTER,ATP-BINDING PROTEIN"/>
    <property type="match status" value="1"/>
</dbReference>
<feature type="coiled-coil region" evidence="3">
    <location>
        <begin position="301"/>
        <end position="332"/>
    </location>
</feature>
<keyword evidence="6" id="KW-1185">Reference proteome</keyword>
<dbReference type="Proteomes" id="UP000659630">
    <property type="component" value="Unassembled WGS sequence"/>
</dbReference>
<feature type="domain" description="ABC transporter" evidence="4">
    <location>
        <begin position="4"/>
        <end position="251"/>
    </location>
</feature>
<evidence type="ECO:0000313" key="5">
    <source>
        <dbReference type="EMBL" id="MBC5580829.1"/>
    </source>
</evidence>
<evidence type="ECO:0000259" key="4">
    <source>
        <dbReference type="PROSITE" id="PS50893"/>
    </source>
</evidence>
<gene>
    <name evidence="5" type="ORF">H8S23_04865</name>
</gene>
<dbReference type="PROSITE" id="PS50893">
    <property type="entry name" value="ABC_TRANSPORTER_2"/>
    <property type="match status" value="2"/>
</dbReference>
<sequence length="535" mass="59614">MSQIKIEHLHYTYEDGFEPVFRDVSLTLDTDWRLGLVGRNGRGKTTLLRLLNGELDSAGAIRASVRFSYFPFSLPPGAQQQPALSAAKEAVAPFAAMERRMEQLLARGDPQALAEYGELEGEYAALDGYTIDALLTREAARLGVGEDALSRPFSSLSGGERVKLLLAALFLRKNNFLLIDEPTNHLDLQGRALLGRYLAGKRGFLLVSHDRALLDAAADHILSINRADLELQQGNYSSWKENRDRRDAWEQARDERLRGEIRRMEEAAARTADWGRAVESTKYGTRNSGLRVDRGYIGAKAARMMQSAKNLQNRQARALEEKRSLLQNLEEEAPLKIGALACGQRRLLRAEKLTAGYGAAPLFAPLDFELEQGERLALTGPNGSGKTTLLRLLAGQDVRHTGLLWRQSGLTVSVVPQDTGGLRGHLRDWPRAHGLEPSLFFAILRKLGFERSQFELDAARCSDGQKKKLLLAVSLARPAHLYLWDEPLNYLDVTSREQIEELLLTSAATMIFVEHDARFVEQVATGRIELHRIGS</sequence>
<dbReference type="InterPro" id="IPR003593">
    <property type="entry name" value="AAA+_ATPase"/>
</dbReference>
<proteinExistence type="predicted"/>
<dbReference type="PROSITE" id="PS00211">
    <property type="entry name" value="ABC_TRANSPORTER_1"/>
    <property type="match status" value="1"/>
</dbReference>
<dbReference type="RefSeq" id="WP_186887153.1">
    <property type="nucleotide sequence ID" value="NZ_JACONZ010000001.1"/>
</dbReference>
<name>A0A923I815_9FIRM</name>
<keyword evidence="3" id="KW-0175">Coiled coil</keyword>
<keyword evidence="2 5" id="KW-0067">ATP-binding</keyword>
<dbReference type="FunFam" id="3.40.50.300:FF:000011">
    <property type="entry name" value="Putative ABC transporter ATP-binding component"/>
    <property type="match status" value="1"/>
</dbReference>
<dbReference type="PANTHER" id="PTHR42855">
    <property type="entry name" value="ABC TRANSPORTER ATP-BINDING SUBUNIT"/>
    <property type="match status" value="1"/>
</dbReference>
<dbReference type="GO" id="GO:0005524">
    <property type="term" value="F:ATP binding"/>
    <property type="evidence" value="ECO:0007669"/>
    <property type="project" value="UniProtKB-KW"/>
</dbReference>
<dbReference type="Pfam" id="PF00005">
    <property type="entry name" value="ABC_tran"/>
    <property type="match status" value="2"/>
</dbReference>
<evidence type="ECO:0000313" key="6">
    <source>
        <dbReference type="Proteomes" id="UP000659630"/>
    </source>
</evidence>
<dbReference type="InterPro" id="IPR003439">
    <property type="entry name" value="ABC_transporter-like_ATP-bd"/>
</dbReference>
<reference evidence="5" key="1">
    <citation type="submission" date="2020-08" db="EMBL/GenBank/DDBJ databases">
        <title>Genome public.</title>
        <authorList>
            <person name="Liu C."/>
            <person name="Sun Q."/>
        </authorList>
    </citation>
    <scope>NUCLEOTIDE SEQUENCE</scope>
    <source>
        <strain evidence="5">BX8</strain>
    </source>
</reference>